<organism evidence="1 2">
    <name type="scientific">Aegilops tauschii subsp. strangulata</name>
    <name type="common">Goatgrass</name>
    <dbReference type="NCBI Taxonomy" id="200361"/>
    <lineage>
        <taxon>Eukaryota</taxon>
        <taxon>Viridiplantae</taxon>
        <taxon>Streptophyta</taxon>
        <taxon>Embryophyta</taxon>
        <taxon>Tracheophyta</taxon>
        <taxon>Spermatophyta</taxon>
        <taxon>Magnoliopsida</taxon>
        <taxon>Liliopsida</taxon>
        <taxon>Poales</taxon>
        <taxon>Poaceae</taxon>
        <taxon>BOP clade</taxon>
        <taxon>Pooideae</taxon>
        <taxon>Triticodae</taxon>
        <taxon>Triticeae</taxon>
        <taxon>Triticinae</taxon>
        <taxon>Aegilops</taxon>
    </lineage>
</organism>
<proteinExistence type="predicted"/>
<dbReference type="AlphaFoldDB" id="A0A453G745"/>
<dbReference type="Gramene" id="AET3Gv20909600.1">
    <property type="protein sequence ID" value="AET3Gv20909600.1"/>
    <property type="gene ID" value="AET3Gv20909600"/>
</dbReference>
<dbReference type="STRING" id="200361.A0A453G745"/>
<dbReference type="EnsemblPlants" id="AET3Gv20909600.1">
    <property type="protein sequence ID" value="AET3Gv20909600.1"/>
    <property type="gene ID" value="AET3Gv20909600"/>
</dbReference>
<evidence type="ECO:0000313" key="2">
    <source>
        <dbReference type="Proteomes" id="UP000015105"/>
    </source>
</evidence>
<sequence length="35" mass="3798">MNSYGMRVLPVKVEAFHELVSGDSSSDTSKLTSPK</sequence>
<reference evidence="2" key="2">
    <citation type="journal article" date="2017" name="Nat. Plants">
        <title>The Aegilops tauschii genome reveals multiple impacts of transposons.</title>
        <authorList>
            <person name="Zhao G."/>
            <person name="Zou C."/>
            <person name="Li K."/>
            <person name="Wang K."/>
            <person name="Li T."/>
            <person name="Gao L."/>
            <person name="Zhang X."/>
            <person name="Wang H."/>
            <person name="Yang Z."/>
            <person name="Liu X."/>
            <person name="Jiang W."/>
            <person name="Mao L."/>
            <person name="Kong X."/>
            <person name="Jiao Y."/>
            <person name="Jia J."/>
        </authorList>
    </citation>
    <scope>NUCLEOTIDE SEQUENCE [LARGE SCALE GENOMIC DNA]</scope>
    <source>
        <strain evidence="2">cv. AL8/78</strain>
    </source>
</reference>
<reference evidence="1" key="4">
    <citation type="submission" date="2019-03" db="UniProtKB">
        <authorList>
            <consortium name="EnsemblPlants"/>
        </authorList>
    </citation>
    <scope>IDENTIFICATION</scope>
</reference>
<reference evidence="1" key="5">
    <citation type="journal article" date="2021" name="G3 (Bethesda)">
        <title>Aegilops tauschii genome assembly Aet v5.0 features greater sequence contiguity and improved annotation.</title>
        <authorList>
            <person name="Wang L."/>
            <person name="Zhu T."/>
            <person name="Rodriguez J.C."/>
            <person name="Deal K.R."/>
            <person name="Dubcovsky J."/>
            <person name="McGuire P.E."/>
            <person name="Lux T."/>
            <person name="Spannagl M."/>
            <person name="Mayer K.F.X."/>
            <person name="Baldrich P."/>
            <person name="Meyers B.C."/>
            <person name="Huo N."/>
            <person name="Gu Y.Q."/>
            <person name="Zhou H."/>
            <person name="Devos K.M."/>
            <person name="Bennetzen J.L."/>
            <person name="Unver T."/>
            <person name="Budak H."/>
            <person name="Gulick P.J."/>
            <person name="Galiba G."/>
            <person name="Kalapos B."/>
            <person name="Nelson D.R."/>
            <person name="Li P."/>
            <person name="You F.M."/>
            <person name="Luo M.C."/>
            <person name="Dvorak J."/>
        </authorList>
    </citation>
    <scope>NUCLEOTIDE SEQUENCE [LARGE SCALE GENOMIC DNA]</scope>
    <source>
        <strain evidence="1">cv. AL8/78</strain>
    </source>
</reference>
<name>A0A453G745_AEGTS</name>
<reference evidence="1" key="3">
    <citation type="journal article" date="2017" name="Nature">
        <title>Genome sequence of the progenitor of the wheat D genome Aegilops tauschii.</title>
        <authorList>
            <person name="Luo M.C."/>
            <person name="Gu Y.Q."/>
            <person name="Puiu D."/>
            <person name="Wang H."/>
            <person name="Twardziok S.O."/>
            <person name="Deal K.R."/>
            <person name="Huo N."/>
            <person name="Zhu T."/>
            <person name="Wang L."/>
            <person name="Wang Y."/>
            <person name="McGuire P.E."/>
            <person name="Liu S."/>
            <person name="Long H."/>
            <person name="Ramasamy R.K."/>
            <person name="Rodriguez J.C."/>
            <person name="Van S.L."/>
            <person name="Yuan L."/>
            <person name="Wang Z."/>
            <person name="Xia Z."/>
            <person name="Xiao L."/>
            <person name="Anderson O.D."/>
            <person name="Ouyang S."/>
            <person name="Liang Y."/>
            <person name="Zimin A.V."/>
            <person name="Pertea G."/>
            <person name="Qi P."/>
            <person name="Bennetzen J.L."/>
            <person name="Dai X."/>
            <person name="Dawson M.W."/>
            <person name="Muller H.G."/>
            <person name="Kugler K."/>
            <person name="Rivarola-Duarte L."/>
            <person name="Spannagl M."/>
            <person name="Mayer K.F.X."/>
            <person name="Lu F.H."/>
            <person name="Bevan M.W."/>
            <person name="Leroy P."/>
            <person name="Li P."/>
            <person name="You F.M."/>
            <person name="Sun Q."/>
            <person name="Liu Z."/>
            <person name="Lyons E."/>
            <person name="Wicker T."/>
            <person name="Salzberg S.L."/>
            <person name="Devos K.M."/>
            <person name="Dvorak J."/>
        </authorList>
    </citation>
    <scope>NUCLEOTIDE SEQUENCE [LARGE SCALE GENOMIC DNA]</scope>
    <source>
        <strain evidence="1">cv. AL8/78</strain>
    </source>
</reference>
<protein>
    <submittedName>
        <fullName evidence="1">Uncharacterized protein</fullName>
    </submittedName>
</protein>
<keyword evidence="2" id="KW-1185">Reference proteome</keyword>
<accession>A0A453G745</accession>
<reference evidence="2" key="1">
    <citation type="journal article" date="2014" name="Science">
        <title>Ancient hybridizations among the ancestral genomes of bread wheat.</title>
        <authorList>
            <consortium name="International Wheat Genome Sequencing Consortium,"/>
            <person name="Marcussen T."/>
            <person name="Sandve S.R."/>
            <person name="Heier L."/>
            <person name="Spannagl M."/>
            <person name="Pfeifer M."/>
            <person name="Jakobsen K.S."/>
            <person name="Wulff B.B."/>
            <person name="Steuernagel B."/>
            <person name="Mayer K.F."/>
            <person name="Olsen O.A."/>
        </authorList>
    </citation>
    <scope>NUCLEOTIDE SEQUENCE [LARGE SCALE GENOMIC DNA]</scope>
    <source>
        <strain evidence="2">cv. AL8/78</strain>
    </source>
</reference>
<dbReference type="Proteomes" id="UP000015105">
    <property type="component" value="Chromosome 3D"/>
</dbReference>
<evidence type="ECO:0000313" key="1">
    <source>
        <dbReference type="EnsemblPlants" id="AET3Gv20909600.1"/>
    </source>
</evidence>